<proteinExistence type="predicted"/>
<keyword evidence="2" id="KW-1185">Reference proteome</keyword>
<organism evidence="1 2">
    <name type="scientific">Lipingzhangella rawalii</name>
    <dbReference type="NCBI Taxonomy" id="2055835"/>
    <lineage>
        <taxon>Bacteria</taxon>
        <taxon>Bacillati</taxon>
        <taxon>Actinomycetota</taxon>
        <taxon>Actinomycetes</taxon>
        <taxon>Streptosporangiales</taxon>
        <taxon>Nocardiopsidaceae</taxon>
        <taxon>Lipingzhangella</taxon>
    </lineage>
</organism>
<dbReference type="GO" id="GO:0016787">
    <property type="term" value="F:hydrolase activity"/>
    <property type="evidence" value="ECO:0007669"/>
    <property type="project" value="UniProtKB-KW"/>
</dbReference>
<dbReference type="EMBL" id="JAVLVT010000010">
    <property type="protein sequence ID" value="MDS1272416.1"/>
    <property type="molecule type" value="Genomic_DNA"/>
</dbReference>
<dbReference type="Proteomes" id="UP001250214">
    <property type="component" value="Unassembled WGS sequence"/>
</dbReference>
<dbReference type="InterPro" id="IPR040701">
    <property type="entry name" value="Bact_RF_family2"/>
</dbReference>
<dbReference type="RefSeq" id="WP_310913980.1">
    <property type="nucleotide sequence ID" value="NZ_JAVLVT010000010.1"/>
</dbReference>
<gene>
    <name evidence="1" type="ORF">RIF23_19180</name>
</gene>
<evidence type="ECO:0000313" key="2">
    <source>
        <dbReference type="Proteomes" id="UP001250214"/>
    </source>
</evidence>
<sequence>MDLSFLTSIRGTTGPVSSVIVNASRDAEDTDHAVRVRWSKARADLSSQGADEETLAAMDSVVGDTHGVPGQHGHVVYAADGTVLAQAVVTEFPQDYRARVGPLPDPLLYVYSESPRVPYVLAVVDTLGADLWTVHADGRATTQRVEGEDWPVHKVREGGYHHNQMQRTVDNRVADNAGRVAGAIAQTLRGTEADIVAIAGEIAVRGEVRARLPDWAEPKAVDLEAGSRPTGSSTTPLNDELRGILAGIAQRELDEAIAEFEQGRANRERTTEGLASVVHALQRGQVRTLLWSTARRDTETWLWFGPSAEQLALTSQEVRDMGVQDPVAEYAAPVLLRAAAAGSAELLLVPQHRTTTANAGTEPVELTDGIGALLRFDDPTMTS</sequence>
<protein>
    <submittedName>
        <fullName evidence="1">Vms1/Ankzf1 family peptidyl-tRNA hydrolase</fullName>
    </submittedName>
</protein>
<evidence type="ECO:0000313" key="1">
    <source>
        <dbReference type="EMBL" id="MDS1272416.1"/>
    </source>
</evidence>
<accession>A0ABU2HAW4</accession>
<dbReference type="Pfam" id="PF18844">
    <property type="entry name" value="baeRF_family2"/>
    <property type="match status" value="1"/>
</dbReference>
<comment type="caution">
    <text evidence="1">The sequence shown here is derived from an EMBL/GenBank/DDBJ whole genome shotgun (WGS) entry which is preliminary data.</text>
</comment>
<keyword evidence="1" id="KW-0378">Hydrolase</keyword>
<reference evidence="2" key="1">
    <citation type="submission" date="2023-07" db="EMBL/GenBank/DDBJ databases">
        <title>Novel species in the genus Lipingzhangella isolated from Sambhar Salt Lake.</title>
        <authorList>
            <person name="Jiya N."/>
            <person name="Kajale S."/>
            <person name="Sharma A."/>
        </authorList>
    </citation>
    <scope>NUCLEOTIDE SEQUENCE [LARGE SCALE GENOMIC DNA]</scope>
    <source>
        <strain evidence="2">LS1_29</strain>
    </source>
</reference>
<name>A0ABU2HAW4_9ACTN</name>